<name>A0A556VA50_BAGYA</name>
<evidence type="ECO:0000313" key="1">
    <source>
        <dbReference type="EMBL" id="TTE07126.1"/>
    </source>
</evidence>
<sequence>MELQMFVSEAYRAADRSNEYKPLKASFLPLLFHQSRTSDDAACFGEEMQTKRSERLVERFNSSVSLHVLKCDSETLLGLGSGWKQEVLKLL</sequence>
<dbReference type="EMBL" id="VCAZ01000186">
    <property type="protein sequence ID" value="TTE07126.1"/>
    <property type="molecule type" value="Genomic_DNA"/>
</dbReference>
<organism evidence="1 2">
    <name type="scientific">Bagarius yarrelli</name>
    <name type="common">Goonch</name>
    <name type="synonym">Bagrus yarrelli</name>
    <dbReference type="NCBI Taxonomy" id="175774"/>
    <lineage>
        <taxon>Eukaryota</taxon>
        <taxon>Metazoa</taxon>
        <taxon>Chordata</taxon>
        <taxon>Craniata</taxon>
        <taxon>Vertebrata</taxon>
        <taxon>Euteleostomi</taxon>
        <taxon>Actinopterygii</taxon>
        <taxon>Neopterygii</taxon>
        <taxon>Teleostei</taxon>
        <taxon>Ostariophysi</taxon>
        <taxon>Siluriformes</taxon>
        <taxon>Sisoridae</taxon>
        <taxon>Sisorinae</taxon>
        <taxon>Bagarius</taxon>
    </lineage>
</organism>
<dbReference type="Proteomes" id="UP000319801">
    <property type="component" value="Unassembled WGS sequence"/>
</dbReference>
<evidence type="ECO:0000313" key="2">
    <source>
        <dbReference type="Proteomes" id="UP000319801"/>
    </source>
</evidence>
<proteinExistence type="predicted"/>
<comment type="caution">
    <text evidence="1">The sequence shown here is derived from an EMBL/GenBank/DDBJ whole genome shotgun (WGS) entry which is preliminary data.</text>
</comment>
<reference evidence="1 2" key="1">
    <citation type="journal article" date="2019" name="Genome Biol. Evol.">
        <title>Whole-Genome Sequencing of the Giant Devil Catfish, Bagarius yarrelli.</title>
        <authorList>
            <person name="Jiang W."/>
            <person name="Lv Y."/>
            <person name="Cheng L."/>
            <person name="Yang K."/>
            <person name="Chao B."/>
            <person name="Wang X."/>
            <person name="Li Y."/>
            <person name="Pan X."/>
            <person name="You X."/>
            <person name="Zhang Y."/>
            <person name="Yang J."/>
            <person name="Li J."/>
            <person name="Zhang X."/>
            <person name="Liu S."/>
            <person name="Sun C."/>
            <person name="Yang J."/>
            <person name="Shi Q."/>
        </authorList>
    </citation>
    <scope>NUCLEOTIDE SEQUENCE [LARGE SCALE GENOMIC DNA]</scope>
    <source>
        <strain evidence="1">JWS20170419001</strain>
        <tissue evidence="1">Muscle</tissue>
    </source>
</reference>
<keyword evidence="2" id="KW-1185">Reference proteome</keyword>
<dbReference type="AlphaFoldDB" id="A0A556VA50"/>
<protein>
    <submittedName>
        <fullName evidence="1">Uncharacterized protein</fullName>
    </submittedName>
</protein>
<accession>A0A556VA50</accession>
<gene>
    <name evidence="1" type="ORF">Baya_14875</name>
</gene>